<dbReference type="Pfam" id="PF20231">
    <property type="entry name" value="DUF6589"/>
    <property type="match status" value="1"/>
</dbReference>
<dbReference type="OrthoDB" id="3019291at2759"/>
<dbReference type="AlphaFoldDB" id="A0A4S8MAS7"/>
<feature type="region of interest" description="Disordered" evidence="1">
    <location>
        <begin position="870"/>
        <end position="940"/>
    </location>
</feature>
<feature type="compositionally biased region" description="Low complexity" evidence="1">
    <location>
        <begin position="884"/>
        <end position="919"/>
    </location>
</feature>
<gene>
    <name evidence="3" type="ORF">K435DRAFT_939012</name>
</gene>
<evidence type="ECO:0000313" key="3">
    <source>
        <dbReference type="EMBL" id="THU99509.1"/>
    </source>
</evidence>
<reference evidence="3 4" key="1">
    <citation type="journal article" date="2019" name="Nat. Ecol. Evol.">
        <title>Megaphylogeny resolves global patterns of mushroom evolution.</title>
        <authorList>
            <person name="Varga T."/>
            <person name="Krizsan K."/>
            <person name="Foldi C."/>
            <person name="Dima B."/>
            <person name="Sanchez-Garcia M."/>
            <person name="Sanchez-Ramirez S."/>
            <person name="Szollosi G.J."/>
            <person name="Szarkandi J.G."/>
            <person name="Papp V."/>
            <person name="Albert L."/>
            <person name="Andreopoulos W."/>
            <person name="Angelini C."/>
            <person name="Antonin V."/>
            <person name="Barry K.W."/>
            <person name="Bougher N.L."/>
            <person name="Buchanan P."/>
            <person name="Buyck B."/>
            <person name="Bense V."/>
            <person name="Catcheside P."/>
            <person name="Chovatia M."/>
            <person name="Cooper J."/>
            <person name="Damon W."/>
            <person name="Desjardin D."/>
            <person name="Finy P."/>
            <person name="Geml J."/>
            <person name="Haridas S."/>
            <person name="Hughes K."/>
            <person name="Justo A."/>
            <person name="Karasinski D."/>
            <person name="Kautmanova I."/>
            <person name="Kiss B."/>
            <person name="Kocsube S."/>
            <person name="Kotiranta H."/>
            <person name="LaButti K.M."/>
            <person name="Lechner B.E."/>
            <person name="Liimatainen K."/>
            <person name="Lipzen A."/>
            <person name="Lukacs Z."/>
            <person name="Mihaltcheva S."/>
            <person name="Morgado L.N."/>
            <person name="Niskanen T."/>
            <person name="Noordeloos M.E."/>
            <person name="Ohm R.A."/>
            <person name="Ortiz-Santana B."/>
            <person name="Ovrebo C."/>
            <person name="Racz N."/>
            <person name="Riley R."/>
            <person name="Savchenko A."/>
            <person name="Shiryaev A."/>
            <person name="Soop K."/>
            <person name="Spirin V."/>
            <person name="Szebenyi C."/>
            <person name="Tomsovsky M."/>
            <person name="Tulloss R.E."/>
            <person name="Uehling J."/>
            <person name="Grigoriev I.V."/>
            <person name="Vagvolgyi C."/>
            <person name="Papp T."/>
            <person name="Martin F.M."/>
            <person name="Miettinen O."/>
            <person name="Hibbett D.S."/>
            <person name="Nagy L.G."/>
        </authorList>
    </citation>
    <scope>NUCLEOTIDE SEQUENCE [LARGE SCALE GENOMIC DNA]</scope>
    <source>
        <strain evidence="3 4">CBS 962.96</strain>
    </source>
</reference>
<feature type="compositionally biased region" description="Acidic residues" evidence="1">
    <location>
        <begin position="1007"/>
        <end position="1022"/>
    </location>
</feature>
<organism evidence="3 4">
    <name type="scientific">Dendrothele bispora (strain CBS 962.96)</name>
    <dbReference type="NCBI Taxonomy" id="1314807"/>
    <lineage>
        <taxon>Eukaryota</taxon>
        <taxon>Fungi</taxon>
        <taxon>Dikarya</taxon>
        <taxon>Basidiomycota</taxon>
        <taxon>Agaricomycotina</taxon>
        <taxon>Agaricomycetes</taxon>
        <taxon>Agaricomycetidae</taxon>
        <taxon>Agaricales</taxon>
        <taxon>Agaricales incertae sedis</taxon>
        <taxon>Dendrothele</taxon>
    </lineage>
</organism>
<accession>A0A4S8MAS7</accession>
<dbReference type="Proteomes" id="UP000297245">
    <property type="component" value="Unassembled WGS sequence"/>
</dbReference>
<dbReference type="InterPro" id="IPR046496">
    <property type="entry name" value="DUF6589"/>
</dbReference>
<sequence>MEYLVQELKYTSVAEFFYDYLEPIPRRSSNNFDTSHRNSVSSFLQGRMQVKPVDLVQRIFDHRYSFPSSRCKNKDEERKKSYSDSLDPRNISYARCSLSTWATQAIGSRVYRDIQKLIHPSPILDDDTPHISSRLVSSANLRTRAKGVKTVTKSDLLSFKLSDRIIFFKKHAPLVWYLTDCMASSRNVERKRRSPSIVQVAAISSFVLARNQYANGYWAMQNGIWHIACQSHVDVRRIDCHKGASVHDTTARRALATIAEDSLEGLRVDMAKSNEEMQMSYRWVLDNIQQFLKVWEAGIGRDNLLVTGCAGTAIGMQDIAPGAFDLKDHVDRILKHDSAELTVHKLWASIDWNHISGVQSIHVLLALIYFIPDLKFMEEQANNLLRSRYAIHRMREGRKTVLVPLGTNSEREIETEGMKRSIHDFLQQSGFKPEYASHLIAWFGGDGGSVLAMDRAKRYLSLHHDPDDPQSDYNTLHNLLPTIGIWHTQATNQNTIAENHYGPAVTNDPSALSRSASCANFKRPSNFKDCGNYYPLHRSMSTFWNAQIIDCWRLELGLSTHTEMLTYFEERAKKNELQDFNSLLATATRITARWVSLESISQALCCDGLDSLPDDIKFPIGDPYPNSPNQSGQPYDPDIFMEVEGFEGDRVLANSIIFKWEYSLWIELAYAVPEGDIGRVWEIMKIWIFIFAGGGNSNYRDLLLEMYCLFRYKSSKDLKDAIWNNWLVNVTGEVGKWIPDDLLQEHYNRWLEELLKKSNGDFDNQFLRKVISPNVEFFLRLKEEFETALGLHHRSKSHTSPHLRAEYQQLLTMYREDKLHVFQKGRSMGHAATDLFNEGVKKLKLGSLKAFLDKESNLVEVLRDMEELRHGSSEYPSPTPPLSPLICSPSPQSPIPYSRNLSPLLSDPSNSDSESNFEPVRSDSSWNSIETDGQSDKSDFEAEETDLLAFKQVSSRLNTGLELTPTTDAITGRLVSDWLSNEELRGISDDELERDDYEEQPEKGLSDDNENWDASDSEDEGM</sequence>
<feature type="domain" description="DUF6589" evidence="2">
    <location>
        <begin position="337"/>
        <end position="798"/>
    </location>
</feature>
<feature type="region of interest" description="Disordered" evidence="1">
    <location>
        <begin position="978"/>
        <end position="1022"/>
    </location>
</feature>
<evidence type="ECO:0000256" key="1">
    <source>
        <dbReference type="SAM" id="MobiDB-lite"/>
    </source>
</evidence>
<dbReference type="EMBL" id="ML179118">
    <property type="protein sequence ID" value="THU99509.1"/>
    <property type="molecule type" value="Genomic_DNA"/>
</dbReference>
<name>A0A4S8MAS7_DENBC</name>
<evidence type="ECO:0000259" key="2">
    <source>
        <dbReference type="Pfam" id="PF20231"/>
    </source>
</evidence>
<feature type="compositionally biased region" description="Polar residues" evidence="1">
    <location>
        <begin position="922"/>
        <end position="932"/>
    </location>
</feature>
<protein>
    <recommendedName>
        <fullName evidence="2">DUF6589 domain-containing protein</fullName>
    </recommendedName>
</protein>
<feature type="compositionally biased region" description="Acidic residues" evidence="1">
    <location>
        <begin position="989"/>
        <end position="999"/>
    </location>
</feature>
<evidence type="ECO:0000313" key="4">
    <source>
        <dbReference type="Proteomes" id="UP000297245"/>
    </source>
</evidence>
<keyword evidence="4" id="KW-1185">Reference proteome</keyword>
<proteinExistence type="predicted"/>